<evidence type="ECO:0000313" key="3">
    <source>
        <dbReference type="Proteomes" id="UP000528286"/>
    </source>
</evidence>
<sequence>MKLPPYHPTRLVGNIAALVLLALGGAYLLDHIARWFGGTSNAFCATVAFFAPLSFSIGVVLCTVGVLVWAASRFKGDAGVGLMIGGALLSVLPGVMPRYFAMECIFTP</sequence>
<accession>A0A7W6JBF2</accession>
<keyword evidence="3" id="KW-1185">Reference proteome</keyword>
<keyword evidence="1" id="KW-1133">Transmembrane helix</keyword>
<dbReference type="RefSeq" id="WP_183368560.1">
    <property type="nucleotide sequence ID" value="NZ_JACIEZ010000022.1"/>
</dbReference>
<name>A0A7W6JBF2_9HYPH</name>
<keyword evidence="1" id="KW-0472">Membrane</keyword>
<comment type="caution">
    <text evidence="2">The sequence shown here is derived from an EMBL/GenBank/DDBJ whole genome shotgun (WGS) entry which is preliminary data.</text>
</comment>
<dbReference type="Proteomes" id="UP000528286">
    <property type="component" value="Unassembled WGS sequence"/>
</dbReference>
<feature type="transmembrane region" description="Helical" evidence="1">
    <location>
        <begin position="78"/>
        <end position="100"/>
    </location>
</feature>
<dbReference type="AlphaFoldDB" id="A0A7W6JBF2"/>
<proteinExistence type="predicted"/>
<gene>
    <name evidence="2" type="ORF">GGR23_004604</name>
</gene>
<dbReference type="EMBL" id="JACIEZ010000022">
    <property type="protein sequence ID" value="MBB4067371.1"/>
    <property type="molecule type" value="Genomic_DNA"/>
</dbReference>
<keyword evidence="1" id="KW-0812">Transmembrane</keyword>
<feature type="transmembrane region" description="Helical" evidence="1">
    <location>
        <begin position="12"/>
        <end position="29"/>
    </location>
</feature>
<reference evidence="2 3" key="1">
    <citation type="submission" date="2020-08" db="EMBL/GenBank/DDBJ databases">
        <title>Genomic Encyclopedia of Type Strains, Phase IV (KMG-IV): sequencing the most valuable type-strain genomes for metagenomic binning, comparative biology and taxonomic classification.</title>
        <authorList>
            <person name="Goeker M."/>
        </authorList>
    </citation>
    <scope>NUCLEOTIDE SEQUENCE [LARGE SCALE GENOMIC DNA]</scope>
    <source>
        <strain evidence="2 3">DSM 29853</strain>
    </source>
</reference>
<protein>
    <submittedName>
        <fullName evidence="2">Uncharacterized protein</fullName>
    </submittedName>
</protein>
<organism evidence="2 3">
    <name type="scientific">Gellertiella hungarica</name>
    <dbReference type="NCBI Taxonomy" id="1572859"/>
    <lineage>
        <taxon>Bacteria</taxon>
        <taxon>Pseudomonadati</taxon>
        <taxon>Pseudomonadota</taxon>
        <taxon>Alphaproteobacteria</taxon>
        <taxon>Hyphomicrobiales</taxon>
        <taxon>Rhizobiaceae</taxon>
        <taxon>Gellertiella</taxon>
    </lineage>
</organism>
<feature type="transmembrane region" description="Helical" evidence="1">
    <location>
        <begin position="49"/>
        <end position="71"/>
    </location>
</feature>
<evidence type="ECO:0000256" key="1">
    <source>
        <dbReference type="SAM" id="Phobius"/>
    </source>
</evidence>
<evidence type="ECO:0000313" key="2">
    <source>
        <dbReference type="EMBL" id="MBB4067371.1"/>
    </source>
</evidence>